<protein>
    <recommendedName>
        <fullName evidence="2">aspartyl aminopeptidase</fullName>
        <ecNumber evidence="2">3.4.11.21</ecNumber>
    </recommendedName>
</protein>
<evidence type="ECO:0000313" key="4">
    <source>
        <dbReference type="Proteomes" id="UP001470230"/>
    </source>
</evidence>
<comment type="catalytic activity">
    <reaction evidence="1">
        <text>Release of an N-terminal aspartate or glutamate from a peptide, with a preference for aspartate.</text>
        <dbReference type="EC" id="3.4.11.21"/>
    </reaction>
</comment>
<evidence type="ECO:0000256" key="2">
    <source>
        <dbReference type="ARBA" id="ARBA00011965"/>
    </source>
</evidence>
<name>A0ABR2K948_9EUKA</name>
<keyword evidence="4" id="KW-1185">Reference proteome</keyword>
<dbReference type="Pfam" id="PF02127">
    <property type="entry name" value="Peptidase_M18"/>
    <property type="match status" value="1"/>
</dbReference>
<comment type="caution">
    <text evidence="3">The sequence shown here is derived from an EMBL/GenBank/DDBJ whole genome shotgun (WGS) entry which is preliminary data.</text>
</comment>
<dbReference type="EC" id="3.4.11.21" evidence="2"/>
<dbReference type="SUPFAM" id="SSF53187">
    <property type="entry name" value="Zn-dependent exopeptidases"/>
    <property type="match status" value="1"/>
</dbReference>
<dbReference type="Gene3D" id="3.40.630.10">
    <property type="entry name" value="Zn peptidases"/>
    <property type="match status" value="1"/>
</dbReference>
<evidence type="ECO:0000313" key="3">
    <source>
        <dbReference type="EMBL" id="KAK8887629.1"/>
    </source>
</evidence>
<gene>
    <name evidence="3" type="ORF">M9Y10_038682</name>
</gene>
<reference evidence="3 4" key="1">
    <citation type="submission" date="2024-04" db="EMBL/GenBank/DDBJ databases">
        <title>Tritrichomonas musculus Genome.</title>
        <authorList>
            <person name="Alves-Ferreira E."/>
            <person name="Grigg M."/>
            <person name="Lorenzi H."/>
            <person name="Galac M."/>
        </authorList>
    </citation>
    <scope>NUCLEOTIDE SEQUENCE [LARGE SCALE GENOMIC DNA]</scope>
    <source>
        <strain evidence="3 4">EAF2021</strain>
    </source>
</reference>
<dbReference type="InterPro" id="IPR001948">
    <property type="entry name" value="Peptidase_M18"/>
</dbReference>
<organism evidence="3 4">
    <name type="scientific">Tritrichomonas musculus</name>
    <dbReference type="NCBI Taxonomy" id="1915356"/>
    <lineage>
        <taxon>Eukaryota</taxon>
        <taxon>Metamonada</taxon>
        <taxon>Parabasalia</taxon>
        <taxon>Tritrichomonadida</taxon>
        <taxon>Tritrichomonadidae</taxon>
        <taxon>Tritrichomonas</taxon>
    </lineage>
</organism>
<dbReference type="PANTHER" id="PTHR28570">
    <property type="entry name" value="ASPARTYL AMINOPEPTIDASE"/>
    <property type="match status" value="1"/>
</dbReference>
<evidence type="ECO:0000256" key="1">
    <source>
        <dbReference type="ARBA" id="ARBA00001335"/>
    </source>
</evidence>
<proteinExistence type="predicted"/>
<dbReference type="EMBL" id="JAPFFF010000006">
    <property type="protein sequence ID" value="KAK8887629.1"/>
    <property type="molecule type" value="Genomic_DNA"/>
</dbReference>
<dbReference type="Proteomes" id="UP001470230">
    <property type="component" value="Unassembled WGS sequence"/>
</dbReference>
<dbReference type="PANTHER" id="PTHR28570:SF3">
    <property type="entry name" value="ASPARTYL AMINOPEPTIDASE"/>
    <property type="match status" value="1"/>
</dbReference>
<sequence>MYAFMSINEEDIINLIHFLFLIKVGVKLQRMMNRNGIPSGSTIGPIVSTNLGIMAVDIGQPQLAMHSVRELVAMKDVEDNFKLLTEIYNHYDEYRLK</sequence>
<accession>A0ABR2K948</accession>